<dbReference type="Proteomes" id="UP000192796">
    <property type="component" value="Unassembled WGS sequence"/>
</dbReference>
<evidence type="ECO:0000256" key="3">
    <source>
        <dbReference type="ARBA" id="ARBA00022989"/>
    </source>
</evidence>
<keyword evidence="4 5" id="KW-0472">Membrane</keyword>
<gene>
    <name evidence="6" type="ORF">A3860_27680</name>
</gene>
<dbReference type="RefSeq" id="WP_081148840.1">
    <property type="nucleotide sequence ID" value="NZ_LVYD01000050.1"/>
</dbReference>
<accession>A0A1V9FVX3</accession>
<proteinExistence type="predicted"/>
<dbReference type="EMBL" id="LVYD01000050">
    <property type="protein sequence ID" value="OQP62477.1"/>
    <property type="molecule type" value="Genomic_DNA"/>
</dbReference>
<evidence type="ECO:0000313" key="7">
    <source>
        <dbReference type="Proteomes" id="UP000192796"/>
    </source>
</evidence>
<feature type="transmembrane region" description="Helical" evidence="5">
    <location>
        <begin position="45"/>
        <end position="62"/>
    </location>
</feature>
<dbReference type="OrthoDB" id="8161897at2"/>
<dbReference type="STRING" id="1703345.A3860_27680"/>
<evidence type="ECO:0000256" key="4">
    <source>
        <dbReference type="ARBA" id="ARBA00023136"/>
    </source>
</evidence>
<protein>
    <submittedName>
        <fullName evidence="6">DoxX family protein</fullName>
    </submittedName>
</protein>
<dbReference type="AlphaFoldDB" id="A0A1V9FVX3"/>
<feature type="transmembrane region" description="Helical" evidence="5">
    <location>
        <begin position="7"/>
        <end position="25"/>
    </location>
</feature>
<comment type="subcellular location">
    <subcellularLocation>
        <location evidence="1">Membrane</location>
        <topology evidence="1">Multi-pass membrane protein</topology>
    </subcellularLocation>
</comment>
<dbReference type="GO" id="GO:0016020">
    <property type="term" value="C:membrane"/>
    <property type="evidence" value="ECO:0007669"/>
    <property type="project" value="UniProtKB-SubCell"/>
</dbReference>
<comment type="caution">
    <text evidence="6">The sequence shown here is derived from an EMBL/GenBank/DDBJ whole genome shotgun (WGS) entry which is preliminary data.</text>
</comment>
<keyword evidence="7" id="KW-1185">Reference proteome</keyword>
<evidence type="ECO:0000256" key="2">
    <source>
        <dbReference type="ARBA" id="ARBA00022692"/>
    </source>
</evidence>
<evidence type="ECO:0000313" key="6">
    <source>
        <dbReference type="EMBL" id="OQP62477.1"/>
    </source>
</evidence>
<sequence length="126" mass="14011">MKSNTIFMWILRLLAAVIMLQTLYFKFTAHEQSVALFTQLGMEPWGRIGTGVLELIASILILNPRTTGWGAGLGLGLMSGAIFFHLTKLGIVFAGDAVLFIYAVITFVCCLILLIKYRTQLPVLRF</sequence>
<dbReference type="InterPro" id="IPR032808">
    <property type="entry name" value="DoxX"/>
</dbReference>
<reference evidence="6 7" key="1">
    <citation type="submission" date="2016-03" db="EMBL/GenBank/DDBJ databases">
        <title>Niastella vici sp. nov., isolated from farmland soil.</title>
        <authorList>
            <person name="Chen L."/>
            <person name="Wang D."/>
            <person name="Yang S."/>
            <person name="Wang G."/>
        </authorList>
    </citation>
    <scope>NUCLEOTIDE SEQUENCE [LARGE SCALE GENOMIC DNA]</scope>
    <source>
        <strain evidence="6 7">DJ57</strain>
    </source>
</reference>
<keyword evidence="2 5" id="KW-0812">Transmembrane</keyword>
<evidence type="ECO:0000256" key="5">
    <source>
        <dbReference type="SAM" id="Phobius"/>
    </source>
</evidence>
<dbReference type="Pfam" id="PF13564">
    <property type="entry name" value="DoxX_2"/>
    <property type="match status" value="1"/>
</dbReference>
<organism evidence="6 7">
    <name type="scientific">Niastella vici</name>
    <dbReference type="NCBI Taxonomy" id="1703345"/>
    <lineage>
        <taxon>Bacteria</taxon>
        <taxon>Pseudomonadati</taxon>
        <taxon>Bacteroidota</taxon>
        <taxon>Chitinophagia</taxon>
        <taxon>Chitinophagales</taxon>
        <taxon>Chitinophagaceae</taxon>
        <taxon>Niastella</taxon>
    </lineage>
</organism>
<name>A0A1V9FVX3_9BACT</name>
<feature type="transmembrane region" description="Helical" evidence="5">
    <location>
        <begin position="69"/>
        <end position="86"/>
    </location>
</feature>
<evidence type="ECO:0000256" key="1">
    <source>
        <dbReference type="ARBA" id="ARBA00004141"/>
    </source>
</evidence>
<feature type="transmembrane region" description="Helical" evidence="5">
    <location>
        <begin position="92"/>
        <end position="115"/>
    </location>
</feature>
<keyword evidence="3 5" id="KW-1133">Transmembrane helix</keyword>